<protein>
    <submittedName>
        <fullName evidence="7">Negative regulator of mitosis-like protein</fullName>
    </submittedName>
</protein>
<dbReference type="GO" id="GO:0051301">
    <property type="term" value="P:cell division"/>
    <property type="evidence" value="ECO:0007669"/>
    <property type="project" value="UniProtKB-KW"/>
</dbReference>
<evidence type="ECO:0000256" key="5">
    <source>
        <dbReference type="SAM" id="MobiDB-lite"/>
    </source>
</evidence>
<dbReference type="RefSeq" id="XP_051359316.1">
    <property type="nucleotide sequence ID" value="XM_051509748.1"/>
</dbReference>
<dbReference type="GO" id="GO:0005680">
    <property type="term" value="C:anaphase-promoting complex"/>
    <property type="evidence" value="ECO:0007669"/>
    <property type="project" value="InterPro"/>
</dbReference>
<dbReference type="GeneID" id="75831850"/>
<keyword evidence="8" id="KW-1185">Reference proteome</keyword>
<dbReference type="GO" id="GO:0031145">
    <property type="term" value="P:anaphase-promoting complex-dependent catabolic process"/>
    <property type="evidence" value="ECO:0007669"/>
    <property type="project" value="TreeGrafter"/>
</dbReference>
<name>A0A9Q0BBG1_9HYPO</name>
<dbReference type="PANTHER" id="PTHR12827:SF3">
    <property type="entry name" value="ANAPHASE-PROMOTING COMPLEX SUBUNIT 1"/>
    <property type="match status" value="1"/>
</dbReference>
<keyword evidence="2" id="KW-0132">Cell division</keyword>
<comment type="similarity">
    <text evidence="1">Belongs to the APC1 family.</text>
</comment>
<accession>A0A9Q0BBG1</accession>
<dbReference type="InterPro" id="IPR024990">
    <property type="entry name" value="Apc1"/>
</dbReference>
<dbReference type="OrthoDB" id="26401at2759"/>
<keyword evidence="4" id="KW-0131">Cell cycle</keyword>
<dbReference type="FunFam" id="1.25.10.10:FF:000217">
    <property type="entry name" value="20S cyclosome subunit (APC1/BimE)"/>
    <property type="match status" value="1"/>
</dbReference>
<evidence type="ECO:0000313" key="7">
    <source>
        <dbReference type="EMBL" id="KAI6778460.1"/>
    </source>
</evidence>
<evidence type="ECO:0000259" key="6">
    <source>
        <dbReference type="Pfam" id="PF12859"/>
    </source>
</evidence>
<gene>
    <name evidence="7" type="ORF">J7T54_005366</name>
</gene>
<dbReference type="GO" id="GO:0060090">
    <property type="term" value="F:molecular adaptor activity"/>
    <property type="evidence" value="ECO:0007669"/>
    <property type="project" value="TreeGrafter"/>
</dbReference>
<feature type="domain" description="Anaphase-promoting complex subunit 1 N-terminal" evidence="6">
    <location>
        <begin position="30"/>
        <end position="733"/>
    </location>
</feature>
<dbReference type="Pfam" id="PF12859">
    <property type="entry name" value="ANAPC1"/>
    <property type="match status" value="1"/>
</dbReference>
<evidence type="ECO:0000256" key="3">
    <source>
        <dbReference type="ARBA" id="ARBA00022776"/>
    </source>
</evidence>
<organism evidence="7 8">
    <name type="scientific">Emericellopsis cladophorae</name>
    <dbReference type="NCBI Taxonomy" id="2686198"/>
    <lineage>
        <taxon>Eukaryota</taxon>
        <taxon>Fungi</taxon>
        <taxon>Dikarya</taxon>
        <taxon>Ascomycota</taxon>
        <taxon>Pezizomycotina</taxon>
        <taxon>Sordariomycetes</taxon>
        <taxon>Hypocreomycetidae</taxon>
        <taxon>Hypocreales</taxon>
        <taxon>Bionectriaceae</taxon>
        <taxon>Emericellopsis</taxon>
    </lineage>
</organism>
<reference evidence="7" key="1">
    <citation type="journal article" date="2021" name="J Fungi (Basel)">
        <title>Genomic and Metabolomic Analyses of the Marine Fungus Emericellopsis cladophorae: Insights into Saltwater Adaptability Mechanisms and Its Biosynthetic Potential.</title>
        <authorList>
            <person name="Goncalves M.F.M."/>
            <person name="Hilario S."/>
            <person name="Van de Peer Y."/>
            <person name="Esteves A.C."/>
            <person name="Alves A."/>
        </authorList>
    </citation>
    <scope>NUCLEOTIDE SEQUENCE</scope>
    <source>
        <strain evidence="7">MUM 19.33</strain>
    </source>
</reference>
<reference evidence="7" key="2">
    <citation type="submission" date="2022-07" db="EMBL/GenBank/DDBJ databases">
        <authorList>
            <person name="Goncalves M.F.M."/>
            <person name="Hilario S."/>
            <person name="Van De Peer Y."/>
            <person name="Esteves A.C."/>
            <person name="Alves A."/>
        </authorList>
    </citation>
    <scope>NUCLEOTIDE SEQUENCE</scope>
    <source>
        <strain evidence="7">MUM 19.33</strain>
    </source>
</reference>
<dbReference type="GO" id="GO:0007091">
    <property type="term" value="P:metaphase/anaphase transition of mitotic cell cycle"/>
    <property type="evidence" value="ECO:0007669"/>
    <property type="project" value="TreeGrafter"/>
</dbReference>
<feature type="region of interest" description="Disordered" evidence="5">
    <location>
        <begin position="309"/>
        <end position="359"/>
    </location>
</feature>
<keyword evidence="3" id="KW-0498">Mitosis</keyword>
<dbReference type="Gene3D" id="1.25.10.10">
    <property type="entry name" value="Leucine-rich Repeat Variant"/>
    <property type="match status" value="3"/>
</dbReference>
<dbReference type="GO" id="GO:0070979">
    <property type="term" value="P:protein K11-linked ubiquitination"/>
    <property type="evidence" value="ECO:0007669"/>
    <property type="project" value="TreeGrafter"/>
</dbReference>
<dbReference type="InterPro" id="IPR011989">
    <property type="entry name" value="ARM-like"/>
</dbReference>
<dbReference type="PANTHER" id="PTHR12827">
    <property type="entry name" value="MEIOTIC CHECKPOINT REGULATOR TSG24 FAMILY MEMBER"/>
    <property type="match status" value="1"/>
</dbReference>
<evidence type="ECO:0000256" key="4">
    <source>
        <dbReference type="ARBA" id="ARBA00023306"/>
    </source>
</evidence>
<sequence>MASVESLGLHQPSGLQYAINEQLLPPNPPSSAYEWHISTDDTNGEHVEDELLTVKNTVIWSRGGLVRQSYNFDVEKESITQALFAHFPAPEDNKRRATDSPKLEKALVVILQTQARIYCLSGTSHVVHIPFPVEFACAAPVGIILQRRPAPANASAVALNVPRVTQSSLVSSHLSTFQASQVSTFSIENMGNVRPLRFGMGSTVGHDDQQKPVADSQWPRLMSLKDPVLELGLVVREAEPDPKKGRRKQSKALSFLHPSEELLHIEQISIVGAEPVTLVVTLNRETNSFTVWRLTYLDPFDPFIKNSNKVERRKSHRRSSMQPALSSGTSTPAHAGVRDSFGALLPGKRSRKTEKIEKPLDLVMSLEQQDQETNKATRRSSRRVSSMLARADLSASHERHAFGDQSVGAGHGSIRRGESFGANARSSVHGSQIRPSLGSLLEAPFDIGLDEGFHNMGLEDNEIDGLQREIKLAKIHSIDWESHAFHYQAGRSTRKPQPKVFILNAPPFESNHNSVRQLLVGVQDPTDKHLQFMALQLQLKPKSTRSKDPVTDDLGVMHVSLLPGELRVAHNVMDSCEVVDGDESAVLVLSESADGRHELTLQAPWRELTRIPLTMLLVESTKSLQYVARSIDRDVKHRKSEVIDPSNGSIMGIRHSRSRGVVDVVDSQGRLHQLRIQLQPVTPLVRRVLAACKGALPDGVGERIQAGWLHTMQWLSGREDDVAHVEWSATVILVLAMYLNLGRTDITAFTTTRLPVRKRRTVSGSFGPIRESDDWKALEMGETVNSHGCPPWLMNKGWEWALDEDLDDAMSPHGDLSPAPKFMSRHIALAKEFLSAAVGESATGPGGYLPTALSRTPESRRKNATDMFLALHLLLEEMKLDITIPETVSPGRVDLRVMLCQIGRWLGWESFWTVHEVGIQEDIDHRHDTDLQVQPPIEEPVKRPDILQWIQSQFTQTECEPYFTPGEMFYLSCGMSETDLKWDLRWNDIFPRTLVFKRFFKSLKRNPSAVDMVEAMDECGMMPSFLDTLPEAVLVPLQDAISQCQPYPPSTWSSSLLHLVKRRDIARILTPDEHKRPPNANLLAPTHAATWDFKLLCSSIEEANALAPEESEGTERQAVIRALFKDDRRLNEVQELLSTHKARAVHFSAPSDVPESVHLEKQKDFVARVALGTLAIPSGRGLLFYGLRHPILTQRLQISGFNLHCVVKPANVTVAVDKSHFSEDKVSWAFFHQGVAAALAVSPEAKGIDSSWIIFNKTSQELGNRHAGFLLALGLNGHLKGVAKWVAYKYLTPKHTMTSIGLLLGFAASYMGTMDSLITRLLSVHATRMLPRGSAELNLSPLTQTSALLGIGLLYCNSQHRRMSEIMLSEIEHIDVEDEQEPLRSECYRLAAGFALGFINLGKGNDLKGLHDLKVTEKLITLATMTKSVEIVHVLDRAAAGAVLAIAFIYMKTEDASIARKIDVPDSILQFDYIRPDILLLRTMTKNIIMWTKIQPTFSWISKSLPSVYRSRHRLQSTNGLRSTDLPLFSILAGVCLSIALRFSGSASIKVRDILLHYLDQFIRITRIPSSVTDHELSPPYDEELTRSNARMCQDVLALSLSIVMAGTGDIPVLRRLRSLHGRADAETPYGSHLAAHLAIGALFLGCGTVTFGNSNQAIAALLMSFYPIFPTDVMDNRSHLQALRHFWVLATEQRCLVAKDILTGQPVAVDVQIRLKSRHMESSLYRTTPCLLPPLEQIESLSTNGGPEFWDITVDFNRAEVREDFAKTQSIYLRRRPPHEGAFSSTLRALGTVKKGDTPLEWLFNLDALKDVTHAERAAMLQATPGEEEEERETGCAVDARLELNRGISEATDRERMEGARLLFEWGSVRDRLLKGVDVGDSMSTEKNESVRTQGVRGDEGTWWMRDSVIEALKGQVMLTGRELGE</sequence>
<evidence type="ECO:0000313" key="8">
    <source>
        <dbReference type="Proteomes" id="UP001055219"/>
    </source>
</evidence>
<comment type="caution">
    <text evidence="7">The sequence shown here is derived from an EMBL/GenBank/DDBJ whole genome shotgun (WGS) entry which is preliminary data.</text>
</comment>
<evidence type="ECO:0000256" key="1">
    <source>
        <dbReference type="ARBA" id="ARBA00010547"/>
    </source>
</evidence>
<evidence type="ECO:0000256" key="2">
    <source>
        <dbReference type="ARBA" id="ARBA00022618"/>
    </source>
</evidence>
<dbReference type="EMBL" id="JAGIXG020000068">
    <property type="protein sequence ID" value="KAI6778460.1"/>
    <property type="molecule type" value="Genomic_DNA"/>
</dbReference>
<feature type="compositionally biased region" description="Polar residues" evidence="5">
    <location>
        <begin position="320"/>
        <end position="332"/>
    </location>
</feature>
<proteinExistence type="inferred from homology"/>
<dbReference type="InterPro" id="IPR049255">
    <property type="entry name" value="Apc1_N"/>
</dbReference>
<feature type="region of interest" description="Disordered" evidence="5">
    <location>
        <begin position="365"/>
        <end position="384"/>
    </location>
</feature>
<dbReference type="Proteomes" id="UP001055219">
    <property type="component" value="Unassembled WGS sequence"/>
</dbReference>